<dbReference type="PANTHER" id="PTHR42765:SF1">
    <property type="entry name" value="ISOLEUCINE--TRNA LIGASE, MITOCHONDRIAL"/>
    <property type="match status" value="1"/>
</dbReference>
<dbReference type="EMBL" id="LWRY01000002">
    <property type="protein sequence ID" value="OCX76467.1"/>
    <property type="molecule type" value="Genomic_DNA"/>
</dbReference>
<dbReference type="Proteomes" id="UP000094893">
    <property type="component" value="Unassembled WGS sequence"/>
</dbReference>
<evidence type="ECO:0000256" key="14">
    <source>
        <dbReference type="HAMAP-Rule" id="MF_02002"/>
    </source>
</evidence>
<comment type="subcellular location">
    <subcellularLocation>
        <location evidence="1 14">Cytoplasm</location>
    </subcellularLocation>
</comment>
<dbReference type="InterPro" id="IPR050081">
    <property type="entry name" value="Ile-tRNA_ligase"/>
</dbReference>
<feature type="domain" description="Aminoacyl-tRNA synthetase class Ia" evidence="15">
    <location>
        <begin position="28"/>
        <end position="646"/>
    </location>
</feature>
<dbReference type="PANTHER" id="PTHR42765">
    <property type="entry name" value="SOLEUCYL-TRNA SYNTHETASE"/>
    <property type="match status" value="1"/>
</dbReference>
<dbReference type="GO" id="GO:0005829">
    <property type="term" value="C:cytosol"/>
    <property type="evidence" value="ECO:0007669"/>
    <property type="project" value="TreeGrafter"/>
</dbReference>
<dbReference type="FunFam" id="3.40.50.620:FF:000042">
    <property type="entry name" value="Isoleucine--tRNA ligase"/>
    <property type="match status" value="1"/>
</dbReference>
<dbReference type="HAMAP" id="MF_02002">
    <property type="entry name" value="Ile_tRNA_synth_type1"/>
    <property type="match status" value="1"/>
</dbReference>
<comment type="caution">
    <text evidence="18">The sequence shown here is derived from an EMBL/GenBank/DDBJ whole genome shotgun (WGS) entry which is preliminary data.</text>
</comment>
<keyword evidence="11 14" id="KW-0030">Aminoacyl-tRNA synthetase</keyword>
<feature type="domain" description="Methionyl/Valyl/Leucyl/Isoleucyl-tRNA synthetase anticodon-binding" evidence="17">
    <location>
        <begin position="691"/>
        <end position="844"/>
    </location>
</feature>
<dbReference type="GO" id="GO:0006428">
    <property type="term" value="P:isoleucyl-tRNA aminoacylation"/>
    <property type="evidence" value="ECO:0007669"/>
    <property type="project" value="UniProtKB-UniRule"/>
</dbReference>
<dbReference type="EMBL" id="LWSA01000174">
    <property type="protein sequence ID" value="OCX71234.1"/>
    <property type="molecule type" value="Genomic_DNA"/>
</dbReference>
<gene>
    <name evidence="14 18" type="primary">ileS</name>
    <name evidence="19" type="ORF">A6M23_00230</name>
    <name evidence="18" type="ORF">A6P07_12535</name>
</gene>
<comment type="subunit">
    <text evidence="3 14">Monomer.</text>
</comment>
<evidence type="ECO:0000313" key="19">
    <source>
        <dbReference type="EMBL" id="OCX76467.1"/>
    </source>
</evidence>
<comment type="cofactor">
    <cofactor evidence="14">
        <name>Zn(2+)</name>
        <dbReference type="ChEBI" id="CHEBI:29105"/>
    </cofactor>
    <text evidence="14">Binds 1 zinc ion per subunit.</text>
</comment>
<keyword evidence="21" id="KW-1185">Reference proteome</keyword>
<evidence type="ECO:0000259" key="16">
    <source>
        <dbReference type="Pfam" id="PF06827"/>
    </source>
</evidence>
<evidence type="ECO:0000256" key="7">
    <source>
        <dbReference type="ARBA" id="ARBA00022741"/>
    </source>
</evidence>
<protein>
    <recommendedName>
        <fullName evidence="14">Isoleucine--tRNA ligase</fullName>
        <ecNumber evidence="14">6.1.1.5</ecNumber>
    </recommendedName>
    <alternativeName>
        <fullName evidence="14">Isoleucyl-tRNA synthetase</fullName>
        <shortName evidence="14">IleRS</shortName>
    </alternativeName>
</protein>
<evidence type="ECO:0000259" key="17">
    <source>
        <dbReference type="Pfam" id="PF08264"/>
    </source>
</evidence>
<dbReference type="Gene3D" id="1.10.10.830">
    <property type="entry name" value="Ile-tRNA synthetase CP2 domain-like"/>
    <property type="match status" value="1"/>
</dbReference>
<dbReference type="CDD" id="cd07960">
    <property type="entry name" value="Anticodon_Ia_Ile_BEm"/>
    <property type="match status" value="1"/>
</dbReference>
<dbReference type="NCBIfam" id="TIGR00392">
    <property type="entry name" value="ileS"/>
    <property type="match status" value="1"/>
</dbReference>
<dbReference type="eggNOG" id="COG0060">
    <property type="taxonomic scope" value="Bacteria"/>
</dbReference>
<dbReference type="PRINTS" id="PR00984">
    <property type="entry name" value="TRNASYNTHILE"/>
</dbReference>
<dbReference type="SUPFAM" id="SSF47323">
    <property type="entry name" value="Anticodon-binding domain of a subclass of class I aminoacyl-tRNA synthetases"/>
    <property type="match status" value="1"/>
</dbReference>
<dbReference type="InterPro" id="IPR010663">
    <property type="entry name" value="Znf_FPG/IleRS"/>
</dbReference>
<feature type="short sequence motif" description="'KMSKS' region" evidence="14">
    <location>
        <begin position="608"/>
        <end position="612"/>
    </location>
</feature>
<dbReference type="GO" id="GO:0004822">
    <property type="term" value="F:isoleucine-tRNA ligase activity"/>
    <property type="evidence" value="ECO:0007669"/>
    <property type="project" value="UniProtKB-UniRule"/>
</dbReference>
<evidence type="ECO:0000256" key="1">
    <source>
        <dbReference type="ARBA" id="ARBA00004496"/>
    </source>
</evidence>
<evidence type="ECO:0000256" key="5">
    <source>
        <dbReference type="ARBA" id="ARBA00022598"/>
    </source>
</evidence>
<dbReference type="STRING" id="930.GCA_002079865_01765"/>
<dbReference type="InterPro" id="IPR002300">
    <property type="entry name" value="aa-tRNA-synth_Ia"/>
</dbReference>
<comment type="domain">
    <text evidence="14">IleRS has two distinct active sites: one for aminoacylation and one for editing. The misactivated valine is translocated from the active site to the editing site, which sterically excludes the correctly activated isoleucine. The single editing site contains two valyl binding pockets, one specific for each substrate (Val-AMP or Val-tRNA(Ile)).</text>
</comment>
<keyword evidence="8 14" id="KW-0862">Zinc</keyword>
<proteinExistence type="inferred from homology"/>
<evidence type="ECO:0000256" key="4">
    <source>
        <dbReference type="ARBA" id="ARBA00022490"/>
    </source>
</evidence>
<dbReference type="CDD" id="cd00818">
    <property type="entry name" value="IleRS_core"/>
    <property type="match status" value="1"/>
</dbReference>
<evidence type="ECO:0000256" key="10">
    <source>
        <dbReference type="ARBA" id="ARBA00022917"/>
    </source>
</evidence>
<dbReference type="EC" id="6.1.1.5" evidence="14"/>
<name>A0A1C2I5G1_ACITH</name>
<dbReference type="FunFam" id="1.10.730.20:FF:000001">
    <property type="entry name" value="Isoleucine--tRNA ligase"/>
    <property type="match status" value="1"/>
</dbReference>
<dbReference type="Pfam" id="PF06827">
    <property type="entry name" value="zf-FPG_IleRS"/>
    <property type="match status" value="1"/>
</dbReference>
<dbReference type="InterPro" id="IPR002301">
    <property type="entry name" value="Ile-tRNA-ligase"/>
</dbReference>
<dbReference type="InterPro" id="IPR014729">
    <property type="entry name" value="Rossmann-like_a/b/a_fold"/>
</dbReference>
<evidence type="ECO:0000256" key="8">
    <source>
        <dbReference type="ARBA" id="ARBA00022833"/>
    </source>
</evidence>
<feature type="binding site" evidence="14">
    <location>
        <position position="923"/>
    </location>
    <ligand>
        <name>Zn(2+)</name>
        <dbReference type="ChEBI" id="CHEBI:29105"/>
    </ligand>
</feature>
<dbReference type="PROSITE" id="PS00178">
    <property type="entry name" value="AA_TRNA_LIGASE_I"/>
    <property type="match status" value="1"/>
</dbReference>
<sequence length="940" mass="105638">MDYKLTLNLPQTDFPMQGKLPEREPATLARWQEHDLYAAIQAARSNAPVFILHDGPPYANGKIHIGHAVNKILKDIINKSKLSEGYRVPYVPGWDCHGLPIEIQVEKELGRPGEKVSAQEFRNACRTYAEGQIVGQRQDFERLGILGDWQHPYLTMHFAAEANILRELGRLTVNSQIVRGAKPVHWCVDCGSALAEAEVEYQDRTDPSIDVAFAVANPADLQQRLGLKEAVAASVVIWTTTPWTLPANQAVAVHPDYAYVLLRSGHRHILVAADLAESTLARYGETPENGPAILAECTGSQLEGLILQHPFLDRQVPVILGQHVTLEAGTGCVHTAPAHGVEDYEASRHYHLPVESPLQDNGRLRDDLPRGLGGLNIRQANEKIIELLQEEDALLHLEKIRHSYPHCWRHKTPLLFRATPQWFISMSANHLRDKALSAIEATRWVPDWGQERIAGMIRQRPDWCISRQRAWGVPIALFFCGQCGEPLRDAATFERIAQAVEANGVDAWFNQPAEDFLPAEAHCAACGHDHFHKSTDILDVWFDSGSTHAFVLEQRPELQSPADLYLEGSDQHRGWFQSSLLESVASRGRAPFKAVLTHGFTVDGEGRKMSKSVGNVIAPQSIIDRYGADILRLWVASADYRGEIPISDAIVKQLGDSYRRIRNTARYILGNTHDFDFAKDALPTAELLEMDRWMLARTALLQEEIRAAYAEYQFLKVQQKLHHFCSIDLGGLYLDVLKDRLYTSPAASRARRSAQTVLWLMLEAMVRWMAPVLSFTAEEIWQEMRDRPAPSVFFGEYPDLPLPEDTLALNARWERLSQLRDAVNAALELLRQDKKIGSGLDAELRIYANDDWQAFLQPLGEELRYFLMTSACSIHAYSGRPENSAKLVPGVALQVQTSTASKCARCWHRRHDVGQHAGHPEICGRCVSNLELPGEQREFC</sequence>
<evidence type="ECO:0000256" key="9">
    <source>
        <dbReference type="ARBA" id="ARBA00022840"/>
    </source>
</evidence>
<evidence type="ECO:0000256" key="6">
    <source>
        <dbReference type="ARBA" id="ARBA00022723"/>
    </source>
</evidence>
<dbReference type="Gene3D" id="3.40.50.620">
    <property type="entry name" value="HUPs"/>
    <property type="match status" value="2"/>
</dbReference>
<dbReference type="InterPro" id="IPR013155">
    <property type="entry name" value="M/V/L/I-tRNA-synth_anticd-bd"/>
</dbReference>
<reference evidence="18 20" key="1">
    <citation type="journal article" date="2016" name="Int. J. Mol. Sci.">
        <title>Comparative genomics of the extreme acidophile Acidithiobacillus thiooxidans reveals intraspecific divergence and niche adaptation.</title>
        <authorList>
            <person name="Zhang X."/>
            <person name="Feng X."/>
            <person name="Tao J."/>
            <person name="Ma L."/>
            <person name="Xiao Y."/>
            <person name="Liang Y."/>
            <person name="Liu X."/>
            <person name="Yin H."/>
        </authorList>
    </citation>
    <scope>NUCLEOTIDE SEQUENCE [LARGE SCALE GENOMIC DNA]</scope>
    <source>
        <strain evidence="18 20">A02</strain>
        <strain evidence="19">DXS-W</strain>
    </source>
</reference>
<feature type="short sequence motif" description="'HIGH' region" evidence="14">
    <location>
        <begin position="57"/>
        <end position="67"/>
    </location>
</feature>
<dbReference type="Pfam" id="PF00133">
    <property type="entry name" value="tRNA-synt_1"/>
    <property type="match status" value="1"/>
</dbReference>
<dbReference type="InterPro" id="IPR009008">
    <property type="entry name" value="Val/Leu/Ile-tRNA-synth_edit"/>
</dbReference>
<dbReference type="GO" id="GO:0000049">
    <property type="term" value="F:tRNA binding"/>
    <property type="evidence" value="ECO:0007669"/>
    <property type="project" value="InterPro"/>
</dbReference>
<keyword evidence="4 14" id="KW-0963">Cytoplasm</keyword>
<evidence type="ECO:0000313" key="18">
    <source>
        <dbReference type="EMBL" id="OCX71234.1"/>
    </source>
</evidence>
<evidence type="ECO:0000256" key="12">
    <source>
        <dbReference type="ARBA" id="ARBA00025217"/>
    </source>
</evidence>
<comment type="catalytic activity">
    <reaction evidence="13 14">
        <text>tRNA(Ile) + L-isoleucine + ATP = L-isoleucyl-tRNA(Ile) + AMP + diphosphate</text>
        <dbReference type="Rhea" id="RHEA:11060"/>
        <dbReference type="Rhea" id="RHEA-COMP:9666"/>
        <dbReference type="Rhea" id="RHEA-COMP:9695"/>
        <dbReference type="ChEBI" id="CHEBI:30616"/>
        <dbReference type="ChEBI" id="CHEBI:33019"/>
        <dbReference type="ChEBI" id="CHEBI:58045"/>
        <dbReference type="ChEBI" id="CHEBI:78442"/>
        <dbReference type="ChEBI" id="CHEBI:78528"/>
        <dbReference type="ChEBI" id="CHEBI:456215"/>
        <dbReference type="EC" id="6.1.1.5"/>
    </reaction>
</comment>
<dbReference type="GO" id="GO:0008270">
    <property type="term" value="F:zinc ion binding"/>
    <property type="evidence" value="ECO:0007669"/>
    <property type="project" value="UniProtKB-UniRule"/>
</dbReference>
<dbReference type="GO" id="GO:0002161">
    <property type="term" value="F:aminoacyl-tRNA deacylase activity"/>
    <property type="evidence" value="ECO:0007669"/>
    <property type="project" value="InterPro"/>
</dbReference>
<dbReference type="Gene3D" id="1.10.730.20">
    <property type="match status" value="1"/>
</dbReference>
<dbReference type="Pfam" id="PF08264">
    <property type="entry name" value="Anticodon_1"/>
    <property type="match status" value="1"/>
</dbReference>
<organism evidence="18 20">
    <name type="scientific">Acidithiobacillus thiooxidans</name>
    <name type="common">Thiobacillus thiooxidans</name>
    <dbReference type="NCBI Taxonomy" id="930"/>
    <lineage>
        <taxon>Bacteria</taxon>
        <taxon>Pseudomonadati</taxon>
        <taxon>Pseudomonadota</taxon>
        <taxon>Acidithiobacillia</taxon>
        <taxon>Acidithiobacillales</taxon>
        <taxon>Acidithiobacillaceae</taxon>
        <taxon>Acidithiobacillus</taxon>
    </lineage>
</organism>
<evidence type="ECO:0000259" key="15">
    <source>
        <dbReference type="Pfam" id="PF00133"/>
    </source>
</evidence>
<evidence type="ECO:0000256" key="13">
    <source>
        <dbReference type="ARBA" id="ARBA00048359"/>
    </source>
</evidence>
<dbReference type="AlphaFoldDB" id="A0A1C2I5G1"/>
<keyword evidence="9 14" id="KW-0067">ATP-binding</keyword>
<keyword evidence="6 14" id="KW-0479">Metal-binding</keyword>
<comment type="similarity">
    <text evidence="2 14">Belongs to the class-I aminoacyl-tRNA synthetase family. IleS type 1 subfamily.</text>
</comment>
<dbReference type="OrthoDB" id="5287134at2"/>
<comment type="function">
    <text evidence="12 14">Catalyzes the attachment of isoleucine to tRNA(Ile). As IleRS can inadvertently accommodate and process structurally similar amino acids such as valine, to avoid such errors it has two additional distinct tRNA(Ile)-dependent editing activities. One activity is designated as 'pretransfer' editing and involves the hydrolysis of activated Val-AMP. The other activity is designated 'posttransfer' editing and involves deacylation of mischarged Val-tRNA(Ile).</text>
</comment>
<evidence type="ECO:0000313" key="20">
    <source>
        <dbReference type="Proteomes" id="UP000094893"/>
    </source>
</evidence>
<keyword evidence="7 14" id="KW-0547">Nucleotide-binding</keyword>
<feature type="binding site" evidence="14">
    <location>
        <position position="567"/>
    </location>
    <ligand>
        <name>L-isoleucyl-5'-AMP</name>
        <dbReference type="ChEBI" id="CHEBI:178002"/>
    </ligand>
</feature>
<dbReference type="Gene3D" id="3.90.740.10">
    <property type="entry name" value="Valyl/Leucyl/Isoleucyl-tRNA synthetase, editing domain"/>
    <property type="match status" value="1"/>
</dbReference>
<dbReference type="InterPro" id="IPR023585">
    <property type="entry name" value="Ile-tRNA-ligase_type1"/>
</dbReference>
<dbReference type="InterPro" id="IPR009080">
    <property type="entry name" value="tRNAsynth_Ia_anticodon-bd"/>
</dbReference>
<accession>A0A1C2I5G1</accession>
<evidence type="ECO:0000256" key="2">
    <source>
        <dbReference type="ARBA" id="ARBA00006887"/>
    </source>
</evidence>
<keyword evidence="5 14" id="KW-0436">Ligase</keyword>
<dbReference type="SUPFAM" id="SSF50677">
    <property type="entry name" value="ValRS/IleRS/LeuRS editing domain"/>
    <property type="match status" value="1"/>
</dbReference>
<feature type="binding site" evidence="14">
    <location>
        <position position="611"/>
    </location>
    <ligand>
        <name>ATP</name>
        <dbReference type="ChEBI" id="CHEBI:30616"/>
    </ligand>
</feature>
<keyword evidence="10 14" id="KW-0648">Protein biosynthesis</keyword>
<feature type="domain" description="Zinc finger FPG/IleRS-type" evidence="16">
    <location>
        <begin position="901"/>
        <end position="929"/>
    </location>
</feature>
<feature type="binding site" evidence="14">
    <location>
        <position position="903"/>
    </location>
    <ligand>
        <name>Zn(2+)</name>
        <dbReference type="ChEBI" id="CHEBI:29105"/>
    </ligand>
</feature>
<dbReference type="RefSeq" id="WP_024893641.1">
    <property type="nucleotide sequence ID" value="NZ_LWRY01000002.1"/>
</dbReference>
<dbReference type="SUPFAM" id="SSF52374">
    <property type="entry name" value="Nucleotidylyl transferase"/>
    <property type="match status" value="1"/>
</dbReference>
<dbReference type="FunFam" id="3.40.50.620:FF:000048">
    <property type="entry name" value="Isoleucine--tRNA ligase"/>
    <property type="match status" value="1"/>
</dbReference>
<dbReference type="GO" id="GO:0005524">
    <property type="term" value="F:ATP binding"/>
    <property type="evidence" value="ECO:0007669"/>
    <property type="project" value="UniProtKB-UniRule"/>
</dbReference>
<dbReference type="InterPro" id="IPR001412">
    <property type="entry name" value="aa-tRNA-synth_I_CS"/>
</dbReference>
<dbReference type="InterPro" id="IPR033708">
    <property type="entry name" value="Anticodon_Ile_BEm"/>
</dbReference>
<evidence type="ECO:0000313" key="21">
    <source>
        <dbReference type="Proteomes" id="UP000095008"/>
    </source>
</evidence>
<evidence type="ECO:0000256" key="3">
    <source>
        <dbReference type="ARBA" id="ARBA00011245"/>
    </source>
</evidence>
<feature type="binding site" evidence="14">
    <location>
        <position position="926"/>
    </location>
    <ligand>
        <name>Zn(2+)</name>
        <dbReference type="ChEBI" id="CHEBI:29105"/>
    </ligand>
</feature>
<feature type="binding site" evidence="14">
    <location>
        <position position="906"/>
    </location>
    <ligand>
        <name>Zn(2+)</name>
        <dbReference type="ChEBI" id="CHEBI:29105"/>
    </ligand>
</feature>
<dbReference type="Proteomes" id="UP000095008">
    <property type="component" value="Unassembled WGS sequence"/>
</dbReference>
<evidence type="ECO:0000256" key="11">
    <source>
        <dbReference type="ARBA" id="ARBA00023146"/>
    </source>
</evidence>